<evidence type="ECO:0000313" key="1">
    <source>
        <dbReference type="EMBL" id="CAH1779287.1"/>
    </source>
</evidence>
<dbReference type="SMART" id="SM00875">
    <property type="entry name" value="BACK"/>
    <property type="match status" value="1"/>
</dbReference>
<dbReference type="Gene3D" id="3.30.710.10">
    <property type="entry name" value="Potassium Channel Kv1.1, Chain A"/>
    <property type="match status" value="1"/>
</dbReference>
<dbReference type="Gene3D" id="2.120.10.80">
    <property type="entry name" value="Kelch-type beta propeller"/>
    <property type="match status" value="1"/>
</dbReference>
<dbReference type="PANTHER" id="PTHR45632">
    <property type="entry name" value="LD33804P"/>
    <property type="match status" value="1"/>
</dbReference>
<dbReference type="SMART" id="SM00612">
    <property type="entry name" value="Kelch"/>
    <property type="match status" value="2"/>
</dbReference>
<proteinExistence type="predicted"/>
<dbReference type="Pfam" id="PF00651">
    <property type="entry name" value="BTB"/>
    <property type="match status" value="1"/>
</dbReference>
<dbReference type="PANTHER" id="PTHR45632:SF3">
    <property type="entry name" value="KELCH-LIKE PROTEIN 32"/>
    <property type="match status" value="1"/>
</dbReference>
<dbReference type="PROSITE" id="PS50097">
    <property type="entry name" value="BTB"/>
    <property type="match status" value="1"/>
</dbReference>
<organism evidence="1 2">
    <name type="scientific">Owenia fusiformis</name>
    <name type="common">Polychaete worm</name>
    <dbReference type="NCBI Taxonomy" id="6347"/>
    <lineage>
        <taxon>Eukaryota</taxon>
        <taxon>Metazoa</taxon>
        <taxon>Spiralia</taxon>
        <taxon>Lophotrochozoa</taxon>
        <taxon>Annelida</taxon>
        <taxon>Polychaeta</taxon>
        <taxon>Sedentaria</taxon>
        <taxon>Canalipalpata</taxon>
        <taxon>Sabellida</taxon>
        <taxon>Oweniida</taxon>
        <taxon>Oweniidae</taxon>
        <taxon>Owenia</taxon>
    </lineage>
</organism>
<comment type="caution">
    <text evidence="1">The sequence shown here is derived from an EMBL/GenBank/DDBJ whole genome shotgun (WGS) entry which is preliminary data.</text>
</comment>
<dbReference type="InterPro" id="IPR006652">
    <property type="entry name" value="Kelch_1"/>
</dbReference>
<dbReference type="InterPro" id="IPR015915">
    <property type="entry name" value="Kelch-typ_b-propeller"/>
</dbReference>
<accession>A0A8J1XTD3</accession>
<dbReference type="Pfam" id="PF24681">
    <property type="entry name" value="Kelch_KLHDC2_KLHL20_DRC7"/>
    <property type="match status" value="1"/>
</dbReference>
<dbReference type="PIRSF" id="PIRSF037037">
    <property type="entry name" value="Kelch-like_protein_gigaxonin"/>
    <property type="match status" value="1"/>
</dbReference>
<dbReference type="InterPro" id="IPR011333">
    <property type="entry name" value="SKP1/BTB/POZ_sf"/>
</dbReference>
<name>A0A8J1XTD3_OWEFU</name>
<sequence length="591" mass="68423">MSSNVNDALNKDNDDEDHPQFKAKKTQEYFSANFKKRLNHLWHDCLFCDVTLEVEGKMFKCHKIILASNSHYFESMFSNGMSETSQNIIKMKDISSNVMENILNYMYCEFPSLPTYEVDDAIALFKAVDMLQIDNGMKDALREFLFFNTDDDNCFTILHLTQFIRDDILRCKAYGYAISDFETVSKSPGFLELEKDMLVSYLKDDDLFVNKEENIFHNIVRWINQDPKKRKTYAPELFDCVRYCFIEPKVLIDEIGDHEFMDEFPCLRNRIFAALRHQTTPCYQHEDHYYKCKPRYSDISLCIVNPVRDDNQFETDVFDTQDELHFRTVVTQQENNGKKQACLIGSQMYVFDGKTLNKCNMEKPDDILWNKCESPPNRHGYQALKEYTLTLCGDFIYLIGGKTQSGVCSSIDFYDYKMNVWKAPPDAVQALIHPVSGHRAVAFKGDIYLIGGYQPDSITGSKFLQIYDSINGKITLGPYASDTFMCHSVVCYEGEIFVFSPQRKVAKYNPTIKQWTRLQPSTKRIPRFSVSVAINSNIIILGGTHRSSKNTDDVWEYDPETDTFELLTQLSTAVRISSVVKSVDNKYLTWL</sequence>
<dbReference type="SMART" id="SM00225">
    <property type="entry name" value="BTB"/>
    <property type="match status" value="1"/>
</dbReference>
<dbReference type="InterPro" id="IPR011705">
    <property type="entry name" value="BACK"/>
</dbReference>
<dbReference type="SUPFAM" id="SSF117281">
    <property type="entry name" value="Kelch motif"/>
    <property type="match status" value="1"/>
</dbReference>
<dbReference type="CDD" id="cd18186">
    <property type="entry name" value="BTB_POZ_ZBTB_KLHL-like"/>
    <property type="match status" value="1"/>
</dbReference>
<reference evidence="1" key="1">
    <citation type="submission" date="2022-03" db="EMBL/GenBank/DDBJ databases">
        <authorList>
            <person name="Martin C."/>
        </authorList>
    </citation>
    <scope>NUCLEOTIDE SEQUENCE</scope>
</reference>
<gene>
    <name evidence="1" type="ORF">OFUS_LOCUS6111</name>
</gene>
<dbReference type="Pfam" id="PF07707">
    <property type="entry name" value="BACK"/>
    <property type="match status" value="1"/>
</dbReference>
<dbReference type="Gene3D" id="1.25.40.420">
    <property type="match status" value="1"/>
</dbReference>
<evidence type="ECO:0000313" key="2">
    <source>
        <dbReference type="Proteomes" id="UP000749559"/>
    </source>
</evidence>
<dbReference type="EMBL" id="CAIIXF020000003">
    <property type="protein sequence ID" value="CAH1779287.1"/>
    <property type="molecule type" value="Genomic_DNA"/>
</dbReference>
<dbReference type="OrthoDB" id="19132at2759"/>
<dbReference type="Proteomes" id="UP000749559">
    <property type="component" value="Unassembled WGS sequence"/>
</dbReference>
<dbReference type="InterPro" id="IPR000210">
    <property type="entry name" value="BTB/POZ_dom"/>
</dbReference>
<dbReference type="AlphaFoldDB" id="A0A8J1XTD3"/>
<dbReference type="SUPFAM" id="SSF54695">
    <property type="entry name" value="POZ domain"/>
    <property type="match status" value="1"/>
</dbReference>
<keyword evidence="2" id="KW-1185">Reference proteome</keyword>
<dbReference type="InterPro" id="IPR017096">
    <property type="entry name" value="BTB-kelch_protein"/>
</dbReference>
<protein>
    <submittedName>
        <fullName evidence="1">Uncharacterized protein</fullName>
    </submittedName>
</protein>